<dbReference type="EMBL" id="SGUG01000002">
    <property type="protein sequence ID" value="MDG0861119.1"/>
    <property type="molecule type" value="Genomic_DNA"/>
</dbReference>
<keyword evidence="2" id="KW-0813">Transport</keyword>
<feature type="transmembrane region" description="Helical" evidence="7">
    <location>
        <begin position="41"/>
        <end position="61"/>
    </location>
</feature>
<protein>
    <submittedName>
        <fullName evidence="8">FUSC family protein</fullName>
    </submittedName>
</protein>
<feature type="transmembrane region" description="Helical" evidence="7">
    <location>
        <begin position="108"/>
        <end position="125"/>
    </location>
</feature>
<keyword evidence="6 7" id="KW-0472">Membrane</keyword>
<dbReference type="PANTHER" id="PTHR30509">
    <property type="entry name" value="P-HYDROXYBENZOIC ACID EFFLUX PUMP SUBUNIT-RELATED"/>
    <property type="match status" value="1"/>
</dbReference>
<feature type="transmembrane region" description="Helical" evidence="7">
    <location>
        <begin position="132"/>
        <end position="150"/>
    </location>
</feature>
<feature type="transmembrane region" description="Helical" evidence="7">
    <location>
        <begin position="388"/>
        <end position="407"/>
    </location>
</feature>
<dbReference type="AlphaFoldDB" id="A0A9X4R3K0"/>
<feature type="transmembrane region" description="Helical" evidence="7">
    <location>
        <begin position="516"/>
        <end position="534"/>
    </location>
</feature>
<keyword evidence="3" id="KW-1003">Cell membrane</keyword>
<evidence type="ECO:0000256" key="5">
    <source>
        <dbReference type="ARBA" id="ARBA00022989"/>
    </source>
</evidence>
<evidence type="ECO:0000313" key="8">
    <source>
        <dbReference type="EMBL" id="MDG0861119.1"/>
    </source>
</evidence>
<dbReference type="GO" id="GO:0005886">
    <property type="term" value="C:plasma membrane"/>
    <property type="evidence" value="ECO:0007669"/>
    <property type="project" value="UniProtKB-SubCell"/>
</dbReference>
<keyword evidence="9" id="KW-1185">Reference proteome</keyword>
<name>A0A9X4R3K0_9BURK</name>
<feature type="transmembrane region" description="Helical" evidence="7">
    <location>
        <begin position="465"/>
        <end position="484"/>
    </location>
</feature>
<keyword evidence="5 7" id="KW-1133">Transmembrane helix</keyword>
<gene>
    <name evidence="8" type="ORF">EXJ73_01350</name>
</gene>
<dbReference type="PANTHER" id="PTHR30509:SF9">
    <property type="entry name" value="MULTIDRUG RESISTANCE PROTEIN MDTO"/>
    <property type="match status" value="1"/>
</dbReference>
<dbReference type="Proteomes" id="UP001152766">
    <property type="component" value="Unassembled WGS sequence"/>
</dbReference>
<feature type="transmembrane region" description="Helical" evidence="7">
    <location>
        <begin position="156"/>
        <end position="182"/>
    </location>
</feature>
<dbReference type="InterPro" id="IPR006726">
    <property type="entry name" value="PHBA_efflux_AaeB/fusaric-R"/>
</dbReference>
<evidence type="ECO:0000256" key="4">
    <source>
        <dbReference type="ARBA" id="ARBA00022692"/>
    </source>
</evidence>
<feature type="transmembrane region" description="Helical" evidence="7">
    <location>
        <begin position="82"/>
        <end position="102"/>
    </location>
</feature>
<accession>A0A9X4R3K0</accession>
<evidence type="ECO:0000256" key="7">
    <source>
        <dbReference type="SAM" id="Phobius"/>
    </source>
</evidence>
<evidence type="ECO:0000256" key="3">
    <source>
        <dbReference type="ARBA" id="ARBA00022475"/>
    </source>
</evidence>
<evidence type="ECO:0000256" key="6">
    <source>
        <dbReference type="ARBA" id="ARBA00023136"/>
    </source>
</evidence>
<feature type="transmembrane region" description="Helical" evidence="7">
    <location>
        <begin position="491"/>
        <end position="510"/>
    </location>
</feature>
<evidence type="ECO:0000256" key="1">
    <source>
        <dbReference type="ARBA" id="ARBA00004651"/>
    </source>
</evidence>
<comment type="subcellular location">
    <subcellularLocation>
        <location evidence="1">Cell membrane</location>
        <topology evidence="1">Multi-pass membrane protein</topology>
    </subcellularLocation>
</comment>
<proteinExistence type="predicted"/>
<evidence type="ECO:0000313" key="9">
    <source>
        <dbReference type="Proteomes" id="UP001152766"/>
    </source>
</evidence>
<sequence length="705" mass="76297">MRSEPASMEAASFLDHWRLVPDRLRAQLPTADEWLTSAKTFAAAMLALYLALAAGLPRPYWAMATAYVVSSPLTGATQSKGLYRLIGTLLAAFIAVLVVPLLVDTPMLLSLFIATWVGVLLQLSFRDRMPSNYVYMLSAISLPMIALPVVQAPEQVFAIAVARCEEIFLGTACAALVSALVLPGRAAPALEGRFSAWFDDAADWTAGVLLGEAAARRAVSVHRLAGDVLALDQLINHLRHDSDNRDAVRIARELRLRLSSLLPILGSLRDAVAGLRRSPAGEPAFVAALLDDVCAWMRAPLPAGAGGASATLLLRLHAFAQAEARGDPRGLQLRHVLRRLESLVQLWQDCRSLQQMLSDGRWADGWKPAFTRWRRHHQVHHHDRGLQAYAAFTAGSATFLACLFWIFSGWSDGASAVVMCAVTASFFALQDEPLAMQLNFVLANALGLVVGAVLLFCALPAAQEFVTLALVLAPFFLVAGSYLARPAFAALALGLSVTVTLNLAVADAYHPDFMPLANGCVAGIAGSIWALVWTQLARPFGARLSAHRLLRSAWNDLARTAAGRHRGDDDRLRAHMIDRLGQMMPRLAASSGAQGTEGLAELRIGLSAALLQRLRHRLRAPARLAVQRLLDALEIHYRRRLRTPVSIALPTRLTLARRLAAALGAVSHDAADAPQEALHALMEIELALLPPTPPPRLPEPSTNDR</sequence>
<dbReference type="GO" id="GO:0022857">
    <property type="term" value="F:transmembrane transporter activity"/>
    <property type="evidence" value="ECO:0007669"/>
    <property type="project" value="InterPro"/>
</dbReference>
<keyword evidence="4 7" id="KW-0812">Transmembrane</keyword>
<reference evidence="8" key="1">
    <citation type="submission" date="2019-02" db="EMBL/GenBank/DDBJ databases">
        <title>Draft genome of the type strain Pelomonas aquatica CCUG 52575T.</title>
        <authorList>
            <person name="Gomila M."/>
            <person name="Lalucat J."/>
        </authorList>
    </citation>
    <scope>NUCLEOTIDE SEQUENCE</scope>
    <source>
        <strain evidence="8">CCUG 52575</strain>
    </source>
</reference>
<comment type="caution">
    <text evidence="8">The sequence shown here is derived from an EMBL/GenBank/DDBJ whole genome shotgun (WGS) entry which is preliminary data.</text>
</comment>
<evidence type="ECO:0000256" key="2">
    <source>
        <dbReference type="ARBA" id="ARBA00022448"/>
    </source>
</evidence>
<organism evidence="8 9">
    <name type="scientific">Pelomonas aquatica</name>
    <dbReference type="NCBI Taxonomy" id="431058"/>
    <lineage>
        <taxon>Bacteria</taxon>
        <taxon>Pseudomonadati</taxon>
        <taxon>Pseudomonadota</taxon>
        <taxon>Betaproteobacteria</taxon>
        <taxon>Burkholderiales</taxon>
        <taxon>Sphaerotilaceae</taxon>
        <taxon>Roseateles</taxon>
    </lineage>
</organism>
<dbReference type="Pfam" id="PF04632">
    <property type="entry name" value="FUSC"/>
    <property type="match status" value="1"/>
</dbReference>
<feature type="transmembrane region" description="Helical" evidence="7">
    <location>
        <begin position="441"/>
        <end position="459"/>
    </location>
</feature>